<reference evidence="1 2" key="2">
    <citation type="submission" date="2021-02" db="EMBL/GenBank/DDBJ databases">
        <title>Sulfurospirillum tamanensis sp. nov.</title>
        <authorList>
            <person name="Frolova A."/>
            <person name="Merkel A."/>
            <person name="Slobodkin A."/>
        </authorList>
    </citation>
    <scope>NUCLEOTIDE SEQUENCE [LARGE SCALE GENOMIC DNA]</scope>
    <source>
        <strain evidence="1 2">T05b</strain>
    </source>
</reference>
<dbReference type="EMBL" id="JAFHKK010000010">
    <property type="protein sequence ID" value="MBN2964314.1"/>
    <property type="molecule type" value="Genomic_DNA"/>
</dbReference>
<evidence type="ECO:0000313" key="1">
    <source>
        <dbReference type="EMBL" id="MBN2964314.1"/>
    </source>
</evidence>
<sequence>MNINTLIAGNFFKYNHLSVSGKGNAAGEAGATKGFSFEMSRVDFSFQSYVGSFSNNIQPPQSLSDFIDYDAIGYQGKPVEALSQQEAKELVSDDGFFGVAQTANRIAGFVISGAGDDLEKLQEGRKGVLQGFEEAEAIWGQKLFDISYNTLAKALETIDARIAELGGSVLNTQA</sequence>
<evidence type="ECO:0000313" key="2">
    <source>
        <dbReference type="Proteomes" id="UP000703590"/>
    </source>
</evidence>
<accession>A0ABS2WT12</accession>
<proteinExistence type="predicted"/>
<dbReference type="RefSeq" id="WP_205458863.1">
    <property type="nucleotide sequence ID" value="NZ_JAFHKK010000010.1"/>
</dbReference>
<reference evidence="1 2" key="3">
    <citation type="submission" date="2021-02" db="EMBL/GenBank/DDBJ databases">
        <authorList>
            <person name="Merkel A.Y."/>
        </authorList>
    </citation>
    <scope>NUCLEOTIDE SEQUENCE [LARGE SCALE GENOMIC DNA]</scope>
    <source>
        <strain evidence="1 2">T05b</strain>
    </source>
</reference>
<reference evidence="2" key="1">
    <citation type="submission" date="2021-02" db="EMBL/GenBank/DDBJ databases">
        <title>Sulfurospirillum tamanensis sp. nov.</title>
        <authorList>
            <person name="Merkel A.Y."/>
        </authorList>
    </citation>
    <scope>NUCLEOTIDE SEQUENCE [LARGE SCALE GENOMIC DNA]</scope>
    <source>
        <strain evidence="2">T05b</strain>
    </source>
</reference>
<dbReference type="Proteomes" id="UP000703590">
    <property type="component" value="Unassembled WGS sequence"/>
</dbReference>
<comment type="caution">
    <text evidence="1">The sequence shown here is derived from an EMBL/GenBank/DDBJ whole genome shotgun (WGS) entry which is preliminary data.</text>
</comment>
<protein>
    <submittedName>
        <fullName evidence="1">Hydrogenase-4 component G</fullName>
    </submittedName>
</protein>
<keyword evidence="2" id="KW-1185">Reference proteome</keyword>
<gene>
    <name evidence="1" type="ORF">JWV37_05950</name>
</gene>
<organism evidence="1 2">
    <name type="scientific">Sulfurospirillum tamanense</name>
    <dbReference type="NCBI Taxonomy" id="2813362"/>
    <lineage>
        <taxon>Bacteria</taxon>
        <taxon>Pseudomonadati</taxon>
        <taxon>Campylobacterota</taxon>
        <taxon>Epsilonproteobacteria</taxon>
        <taxon>Campylobacterales</taxon>
        <taxon>Sulfurospirillaceae</taxon>
        <taxon>Sulfurospirillum</taxon>
    </lineage>
</organism>
<name>A0ABS2WT12_9BACT</name>